<dbReference type="GeneID" id="34714040"/>
<evidence type="ECO:0000256" key="2">
    <source>
        <dbReference type="ARBA" id="ARBA00023186"/>
    </source>
</evidence>
<accession>W0T5A8</accession>
<dbReference type="AlphaFoldDB" id="W0T5A8"/>
<dbReference type="SUPFAM" id="SSF46579">
    <property type="entry name" value="Prefoldin"/>
    <property type="match status" value="1"/>
</dbReference>
<gene>
    <name evidence="3" type="primary">PFD1</name>
    <name evidence="3" type="ORF">KLMA_10374</name>
</gene>
<dbReference type="PANTHER" id="PTHR20903">
    <property type="entry name" value="PREFOLDIN SUBUNIT 1-RELATED"/>
    <property type="match status" value="1"/>
</dbReference>
<dbReference type="Proteomes" id="UP000065495">
    <property type="component" value="Chromosome 1"/>
</dbReference>
<dbReference type="InterPro" id="IPR002777">
    <property type="entry name" value="PFD_beta-like"/>
</dbReference>
<name>W0T5A8_KLUMD</name>
<dbReference type="VEuPathDB" id="FungiDB:KLMA_10374"/>
<evidence type="ECO:0000313" key="4">
    <source>
        <dbReference type="Proteomes" id="UP000065495"/>
    </source>
</evidence>
<dbReference type="PANTHER" id="PTHR20903:SF0">
    <property type="entry name" value="PREFOLDIN SUBUNIT 1"/>
    <property type="match status" value="1"/>
</dbReference>
<sequence>MSNQPQDIVREMANSLRNSRSQLAMTLAQLEQVQRQKKIAELTEKELTSYDNEKVWRSCGKMFIQQEKQSYTGDLKHDEKLLDEQVKALEQKRHYLQTTVDNTVESLRRVMGS</sequence>
<comment type="similarity">
    <text evidence="1">Belongs to the prefoldin subunit beta family.</text>
</comment>
<dbReference type="GO" id="GO:0016272">
    <property type="term" value="C:prefoldin complex"/>
    <property type="evidence" value="ECO:0007669"/>
    <property type="project" value="InterPro"/>
</dbReference>
<dbReference type="OrthoDB" id="2015447at2759"/>
<reference evidence="3 4" key="1">
    <citation type="journal article" date="2015" name="Biotechnol. Biofuels">
        <title>Genetic basis of the highly efficient yeast Kluyveromyces marxianus: complete genome sequence and transcriptome analyses.</title>
        <authorList>
            <person name="Lertwattanasakul N."/>
            <person name="Kosaka T."/>
            <person name="Hosoyama A."/>
            <person name="Suzuki Y."/>
            <person name="Rodrussamee N."/>
            <person name="Matsutani M."/>
            <person name="Murata M."/>
            <person name="Fujimoto N."/>
            <person name="Suprayogi"/>
            <person name="Tsuchikane K."/>
            <person name="Limtong S."/>
            <person name="Fujita N."/>
            <person name="Yamada M."/>
        </authorList>
    </citation>
    <scope>NUCLEOTIDE SEQUENCE [LARGE SCALE GENOMIC DNA]</scope>
    <source>
        <strain evidence="4">DMKU3-1042 / BCC 29191 / NBRC 104275</strain>
    </source>
</reference>
<proteinExistence type="inferred from homology"/>
<dbReference type="GO" id="GO:0044183">
    <property type="term" value="F:protein folding chaperone"/>
    <property type="evidence" value="ECO:0007669"/>
    <property type="project" value="TreeGrafter"/>
</dbReference>
<dbReference type="Pfam" id="PF01920">
    <property type="entry name" value="Prefoldin_2"/>
    <property type="match status" value="1"/>
</dbReference>
<evidence type="ECO:0000256" key="1">
    <source>
        <dbReference type="ARBA" id="ARBA00008045"/>
    </source>
</evidence>
<keyword evidence="2" id="KW-0143">Chaperone</keyword>
<protein>
    <submittedName>
        <fullName evidence="3">Prefoldin subunit 1</fullName>
    </submittedName>
</protein>
<organism evidence="3 4">
    <name type="scientific">Kluyveromyces marxianus (strain DMKU3-1042 / BCC 29191 / NBRC 104275)</name>
    <name type="common">Yeast</name>
    <name type="synonym">Candida kefyr</name>
    <dbReference type="NCBI Taxonomy" id="1003335"/>
    <lineage>
        <taxon>Eukaryota</taxon>
        <taxon>Fungi</taxon>
        <taxon>Dikarya</taxon>
        <taxon>Ascomycota</taxon>
        <taxon>Saccharomycotina</taxon>
        <taxon>Saccharomycetes</taxon>
        <taxon>Saccharomycetales</taxon>
        <taxon>Saccharomycetaceae</taxon>
        <taxon>Kluyveromyces</taxon>
    </lineage>
</organism>
<dbReference type="KEGG" id="kmx:KLMA_10374"/>
<dbReference type="GO" id="GO:0005737">
    <property type="term" value="C:cytoplasm"/>
    <property type="evidence" value="ECO:0007669"/>
    <property type="project" value="TreeGrafter"/>
</dbReference>
<dbReference type="RefSeq" id="XP_022673895.1">
    <property type="nucleotide sequence ID" value="XM_022820640.1"/>
</dbReference>
<dbReference type="InterPro" id="IPR009053">
    <property type="entry name" value="Prefoldin"/>
</dbReference>
<dbReference type="EMBL" id="AP012213">
    <property type="protein sequence ID" value="BAO37996.1"/>
    <property type="molecule type" value="Genomic_DNA"/>
</dbReference>
<dbReference type="Gene3D" id="1.10.287.370">
    <property type="match status" value="1"/>
</dbReference>
<evidence type="ECO:0000313" key="3">
    <source>
        <dbReference type="EMBL" id="BAO37996.1"/>
    </source>
</evidence>
<dbReference type="GO" id="GO:0051082">
    <property type="term" value="F:unfolded protein binding"/>
    <property type="evidence" value="ECO:0007669"/>
    <property type="project" value="InterPro"/>
</dbReference>